<feature type="compositionally biased region" description="Low complexity" evidence="6">
    <location>
        <begin position="106"/>
        <end position="121"/>
    </location>
</feature>
<dbReference type="Gene3D" id="6.10.140.1320">
    <property type="match status" value="1"/>
</dbReference>
<evidence type="ECO:0000256" key="2">
    <source>
        <dbReference type="ARBA" id="ARBA00022692"/>
    </source>
</evidence>
<evidence type="ECO:0000259" key="8">
    <source>
        <dbReference type="PROSITE" id="PS51503"/>
    </source>
</evidence>
<keyword evidence="2 7" id="KW-0812">Transmembrane</keyword>
<protein>
    <recommendedName>
        <fullName evidence="8">HIG1 domain-containing protein</fullName>
    </recommendedName>
</protein>
<dbReference type="GO" id="GO:0031966">
    <property type="term" value="C:mitochondrial membrane"/>
    <property type="evidence" value="ECO:0007669"/>
    <property type="project" value="UniProtKB-SubCell"/>
</dbReference>
<keyword evidence="3 7" id="KW-1133">Transmembrane helix</keyword>
<feature type="compositionally biased region" description="Basic and acidic residues" evidence="6">
    <location>
        <begin position="124"/>
        <end position="133"/>
    </location>
</feature>
<name>A0A8H8CIC1_PSICU</name>
<sequence>MSTPPPPPPTTTSAPASVSGGYQDPLETWSDKFARKFNENPWVPLGCLATCGALIMSAAKLRAGKPKDMNYWLRARVGLQGLTVGALLLGSTWGREWMKEKFGIESARSQSASSSSSSSSAGETGKETETEAQKHKKAQEKREFEERLRNAEEVTRMEKAVGVEGGKMTVKGPVVNKPKEDKEPTTATSTSTTEAVKQSGGWRFWGGKSSSPSPSAEGKDGADSTSSTKTS</sequence>
<evidence type="ECO:0000256" key="7">
    <source>
        <dbReference type="SAM" id="Phobius"/>
    </source>
</evidence>
<feature type="compositionally biased region" description="Pro residues" evidence="6">
    <location>
        <begin position="1"/>
        <end position="10"/>
    </location>
</feature>
<organism evidence="9">
    <name type="scientific">Psilocybe cubensis</name>
    <name type="common">Psychedelic mushroom</name>
    <name type="synonym">Stropharia cubensis</name>
    <dbReference type="NCBI Taxonomy" id="181762"/>
    <lineage>
        <taxon>Eukaryota</taxon>
        <taxon>Fungi</taxon>
        <taxon>Dikarya</taxon>
        <taxon>Basidiomycota</taxon>
        <taxon>Agaricomycotina</taxon>
        <taxon>Agaricomycetes</taxon>
        <taxon>Agaricomycetidae</taxon>
        <taxon>Agaricales</taxon>
        <taxon>Agaricineae</taxon>
        <taxon>Strophariaceae</taxon>
        <taxon>Psilocybe</taxon>
    </lineage>
</organism>
<dbReference type="InterPro" id="IPR007667">
    <property type="entry name" value="Hypoxia_induced_domain"/>
</dbReference>
<dbReference type="GO" id="GO:0097250">
    <property type="term" value="P:mitochondrial respirasome assembly"/>
    <property type="evidence" value="ECO:0007669"/>
    <property type="project" value="TreeGrafter"/>
</dbReference>
<dbReference type="AlphaFoldDB" id="A0A8H8CIC1"/>
<dbReference type="EMBL" id="JAFIQS010000009">
    <property type="protein sequence ID" value="KAG5165859.1"/>
    <property type="molecule type" value="Genomic_DNA"/>
</dbReference>
<proteinExistence type="predicted"/>
<evidence type="ECO:0000313" key="9">
    <source>
        <dbReference type="EMBL" id="KAG5165859.1"/>
    </source>
</evidence>
<accession>A0A8H8CIC1</accession>
<dbReference type="InterPro" id="IPR050355">
    <property type="entry name" value="RCF1"/>
</dbReference>
<feature type="transmembrane region" description="Helical" evidence="7">
    <location>
        <begin position="42"/>
        <end position="59"/>
    </location>
</feature>
<feature type="domain" description="HIG1" evidence="8">
    <location>
        <begin position="14"/>
        <end position="105"/>
    </location>
</feature>
<evidence type="ECO:0000256" key="6">
    <source>
        <dbReference type="SAM" id="MobiDB-lite"/>
    </source>
</evidence>
<dbReference type="OrthoDB" id="6604018at2759"/>
<feature type="transmembrane region" description="Helical" evidence="7">
    <location>
        <begin position="71"/>
        <end position="93"/>
    </location>
</feature>
<dbReference type="PANTHER" id="PTHR12297:SF3">
    <property type="entry name" value="HIG1 DOMAIN FAMILY MEMBER 1A"/>
    <property type="match status" value="1"/>
</dbReference>
<dbReference type="Pfam" id="PF04588">
    <property type="entry name" value="HIG_1_N"/>
    <property type="match status" value="1"/>
</dbReference>
<dbReference type="PANTHER" id="PTHR12297">
    <property type="entry name" value="HYPOXIA-INDUCBILE GENE 1 HIG1 -RELATED"/>
    <property type="match status" value="1"/>
</dbReference>
<evidence type="ECO:0000256" key="5">
    <source>
        <dbReference type="ARBA" id="ARBA00023136"/>
    </source>
</evidence>
<comment type="subcellular location">
    <subcellularLocation>
        <location evidence="1">Mitochondrion membrane</location>
    </subcellularLocation>
</comment>
<keyword evidence="4" id="KW-0496">Mitochondrion</keyword>
<evidence type="ECO:0000256" key="1">
    <source>
        <dbReference type="ARBA" id="ARBA00004325"/>
    </source>
</evidence>
<feature type="compositionally biased region" description="Basic and acidic residues" evidence="6">
    <location>
        <begin position="140"/>
        <end position="161"/>
    </location>
</feature>
<keyword evidence="5 7" id="KW-0472">Membrane</keyword>
<comment type="caution">
    <text evidence="9">The sequence shown here is derived from an EMBL/GenBank/DDBJ whole genome shotgun (WGS) entry which is preliminary data.</text>
</comment>
<dbReference type="PROSITE" id="PS51503">
    <property type="entry name" value="HIG1"/>
    <property type="match status" value="1"/>
</dbReference>
<gene>
    <name evidence="9" type="ORF">JR316_009445</name>
</gene>
<feature type="region of interest" description="Disordered" evidence="6">
    <location>
        <begin position="1"/>
        <end position="23"/>
    </location>
</feature>
<feature type="region of interest" description="Disordered" evidence="6">
    <location>
        <begin position="105"/>
        <end position="231"/>
    </location>
</feature>
<evidence type="ECO:0000256" key="4">
    <source>
        <dbReference type="ARBA" id="ARBA00023128"/>
    </source>
</evidence>
<reference evidence="9" key="1">
    <citation type="submission" date="2021-02" db="EMBL/GenBank/DDBJ databases">
        <title>Psilocybe cubensis genome.</title>
        <authorList>
            <person name="Mckernan K.J."/>
            <person name="Crawford S."/>
            <person name="Trippe A."/>
            <person name="Kane L.T."/>
            <person name="Mclaughlin S."/>
        </authorList>
    </citation>
    <scope>NUCLEOTIDE SEQUENCE [LARGE SCALE GENOMIC DNA]</scope>
    <source>
        <strain evidence="9">MGC-MH-2018</strain>
    </source>
</reference>
<evidence type="ECO:0000256" key="3">
    <source>
        <dbReference type="ARBA" id="ARBA00022989"/>
    </source>
</evidence>